<keyword evidence="2" id="KW-1185">Reference proteome</keyword>
<dbReference type="EMBL" id="JAQQBS010001422">
    <property type="protein sequence ID" value="KAK0165707.1"/>
    <property type="molecule type" value="Genomic_DNA"/>
</dbReference>
<sequence length="159" mass="18082">MDIRSKRSLVDKVPYQLHIYMKYSTADTECVVFVKTDQKIANHNLPETALENYNISSLIGNGRYRRVCDVLECGEIFCDCILWKTGSYLDTIVVPQNLPMNKDEGSYGNDQNKEQMMNTQVQVRDPIAFKKIVTGGISDKEDGAKRFPESKFSAFLPSI</sequence>
<gene>
    <name evidence="1" type="ORF">PV328_004206</name>
</gene>
<reference evidence="1" key="1">
    <citation type="journal article" date="2023" name="bioRxiv">
        <title>Scaffold-level genome assemblies of two parasitoid biocontrol wasps reveal the parthenogenesis mechanism and an associated novel virus.</title>
        <authorList>
            <person name="Inwood S."/>
            <person name="Skelly J."/>
            <person name="Guhlin J."/>
            <person name="Harrop T."/>
            <person name="Goldson S."/>
            <person name="Dearden P."/>
        </authorList>
    </citation>
    <scope>NUCLEOTIDE SEQUENCE</scope>
    <source>
        <strain evidence="1">Irish</strain>
        <tissue evidence="1">Whole body</tissue>
    </source>
</reference>
<organism evidence="1 2">
    <name type="scientific">Microctonus aethiopoides</name>
    <dbReference type="NCBI Taxonomy" id="144406"/>
    <lineage>
        <taxon>Eukaryota</taxon>
        <taxon>Metazoa</taxon>
        <taxon>Ecdysozoa</taxon>
        <taxon>Arthropoda</taxon>
        <taxon>Hexapoda</taxon>
        <taxon>Insecta</taxon>
        <taxon>Pterygota</taxon>
        <taxon>Neoptera</taxon>
        <taxon>Endopterygota</taxon>
        <taxon>Hymenoptera</taxon>
        <taxon>Apocrita</taxon>
        <taxon>Ichneumonoidea</taxon>
        <taxon>Braconidae</taxon>
        <taxon>Euphorinae</taxon>
        <taxon>Microctonus</taxon>
    </lineage>
</organism>
<proteinExistence type="predicted"/>
<dbReference type="Proteomes" id="UP001168990">
    <property type="component" value="Unassembled WGS sequence"/>
</dbReference>
<evidence type="ECO:0000313" key="1">
    <source>
        <dbReference type="EMBL" id="KAK0165707.1"/>
    </source>
</evidence>
<name>A0AA39FA08_9HYME</name>
<comment type="caution">
    <text evidence="1">The sequence shown here is derived from an EMBL/GenBank/DDBJ whole genome shotgun (WGS) entry which is preliminary data.</text>
</comment>
<protein>
    <submittedName>
        <fullName evidence="1">Uncharacterized protein</fullName>
    </submittedName>
</protein>
<reference evidence="1" key="2">
    <citation type="submission" date="2023-03" db="EMBL/GenBank/DDBJ databases">
        <authorList>
            <person name="Inwood S.N."/>
            <person name="Skelly J.G."/>
            <person name="Guhlin J."/>
            <person name="Harrop T.W.R."/>
            <person name="Goldson S.G."/>
            <person name="Dearden P.K."/>
        </authorList>
    </citation>
    <scope>NUCLEOTIDE SEQUENCE</scope>
    <source>
        <strain evidence="1">Irish</strain>
        <tissue evidence="1">Whole body</tissue>
    </source>
</reference>
<accession>A0AA39FA08</accession>
<dbReference type="AlphaFoldDB" id="A0AA39FA08"/>
<evidence type="ECO:0000313" key="2">
    <source>
        <dbReference type="Proteomes" id="UP001168990"/>
    </source>
</evidence>